<dbReference type="EMBL" id="QOHR01000012">
    <property type="protein sequence ID" value="REC56338.1"/>
    <property type="molecule type" value="Genomic_DNA"/>
</dbReference>
<accession>A0A3D9BS42</accession>
<protein>
    <recommendedName>
        <fullName evidence="2">Protein-L-isoaspartate O-methyltransferase</fullName>
    </recommendedName>
    <alternativeName>
        <fullName evidence="3">Protein L-isoaspartyl methyltransferase</fullName>
    </alternativeName>
</protein>
<dbReference type="RefSeq" id="WP_115979898.1">
    <property type="nucleotide sequence ID" value="NZ_QOHR01000012.1"/>
</dbReference>
<keyword evidence="4" id="KW-0808">Transferase</keyword>
<evidence type="ECO:0000313" key="5">
    <source>
        <dbReference type="Proteomes" id="UP000257131"/>
    </source>
</evidence>
<dbReference type="Proteomes" id="UP000257131">
    <property type="component" value="Unassembled WGS sequence"/>
</dbReference>
<keyword evidence="4" id="KW-0489">Methyltransferase</keyword>
<dbReference type="OrthoDB" id="9798496at2"/>
<dbReference type="Pfam" id="PF01135">
    <property type="entry name" value="PCMT"/>
    <property type="match status" value="1"/>
</dbReference>
<dbReference type="InterPro" id="IPR029063">
    <property type="entry name" value="SAM-dependent_MTases_sf"/>
</dbReference>
<dbReference type="AlphaFoldDB" id="A0A3D9BS42"/>
<keyword evidence="5" id="KW-1185">Reference proteome</keyword>
<dbReference type="GO" id="GO:0005737">
    <property type="term" value="C:cytoplasm"/>
    <property type="evidence" value="ECO:0007669"/>
    <property type="project" value="TreeGrafter"/>
</dbReference>
<evidence type="ECO:0000313" key="4">
    <source>
        <dbReference type="EMBL" id="REC56338.1"/>
    </source>
</evidence>
<proteinExistence type="inferred from homology"/>
<comment type="caution">
    <text evidence="4">The sequence shown here is derived from an EMBL/GenBank/DDBJ whole genome shotgun (WGS) entry which is preliminary data.</text>
</comment>
<dbReference type="PANTHER" id="PTHR11579:SF18">
    <property type="entry name" value="PROTEIN-L-ISOASPARTATE O-METHYLTRANSFERASE"/>
    <property type="match status" value="1"/>
</dbReference>
<dbReference type="GO" id="GO:0004719">
    <property type="term" value="F:protein-L-isoaspartate (D-aspartate) O-methyltransferase activity"/>
    <property type="evidence" value="ECO:0007669"/>
    <property type="project" value="InterPro"/>
</dbReference>
<evidence type="ECO:0000256" key="2">
    <source>
        <dbReference type="ARBA" id="ARBA00013346"/>
    </source>
</evidence>
<organism evidence="4 5">
    <name type="scientific">Rhodosalinus sediminis</name>
    <dbReference type="NCBI Taxonomy" id="1940533"/>
    <lineage>
        <taxon>Bacteria</taxon>
        <taxon>Pseudomonadati</taxon>
        <taxon>Pseudomonadota</taxon>
        <taxon>Alphaproteobacteria</taxon>
        <taxon>Rhodobacterales</taxon>
        <taxon>Paracoccaceae</taxon>
        <taxon>Rhodosalinus</taxon>
    </lineage>
</organism>
<reference evidence="4 5" key="1">
    <citation type="journal article" date="2017" name="Int. J. Syst. Evol. Microbiol.">
        <title>Rhodosalinus sediminis gen. nov., sp. nov., isolated from marine saltern.</title>
        <authorList>
            <person name="Guo L.Y."/>
            <person name="Ling S.K."/>
            <person name="Li C.M."/>
            <person name="Chen G.J."/>
            <person name="Du Z.J."/>
        </authorList>
    </citation>
    <scope>NUCLEOTIDE SEQUENCE [LARGE SCALE GENOMIC DNA]</scope>
    <source>
        <strain evidence="4 5">WDN1C137</strain>
    </source>
</reference>
<evidence type="ECO:0000256" key="1">
    <source>
        <dbReference type="ARBA" id="ARBA00005369"/>
    </source>
</evidence>
<evidence type="ECO:0000256" key="3">
    <source>
        <dbReference type="ARBA" id="ARBA00030757"/>
    </source>
</evidence>
<dbReference type="GO" id="GO:0032259">
    <property type="term" value="P:methylation"/>
    <property type="evidence" value="ECO:0007669"/>
    <property type="project" value="UniProtKB-KW"/>
</dbReference>
<dbReference type="InterPro" id="IPR000682">
    <property type="entry name" value="PCMT"/>
</dbReference>
<dbReference type="SUPFAM" id="SSF53335">
    <property type="entry name" value="S-adenosyl-L-methionine-dependent methyltransferases"/>
    <property type="match status" value="1"/>
</dbReference>
<comment type="similarity">
    <text evidence="1">Belongs to the methyltransferase superfamily. L-isoaspartyl/D-aspartyl protein methyltransferase family.</text>
</comment>
<dbReference type="Gene3D" id="3.40.50.150">
    <property type="entry name" value="Vaccinia Virus protein VP39"/>
    <property type="match status" value="1"/>
</dbReference>
<sequence>MTDFAARRETMVDTQIRPADVTKFPVIDAFLTVPRELFVPEEKREAAYMGDNIALGGGRAILEPRTLAKMLDALDLQPDDLVLDIGSAYGYSAAVAAHLAEAVVAVEEDEGMAREAQTRLAEYGSDNVALHDGPLAEGAARHGPYDAILVQGAVGELPQAIVDQLKEDGRIVCLFEDGRLGTVRLGHKVEGAVSWRFAFNAGAPVLPGFERRTEFSL</sequence>
<dbReference type="PANTHER" id="PTHR11579">
    <property type="entry name" value="PROTEIN-L-ISOASPARTATE O-METHYLTRANSFERASE"/>
    <property type="match status" value="1"/>
</dbReference>
<gene>
    <name evidence="4" type="ORF">DRV84_09845</name>
</gene>
<name>A0A3D9BS42_9RHOB</name>